<dbReference type="SMART" id="SM01008">
    <property type="entry name" value="Ald_Xan_dh_C"/>
    <property type="match status" value="1"/>
</dbReference>
<dbReference type="PANTHER" id="PTHR11908">
    <property type="entry name" value="XANTHINE DEHYDROGENASE"/>
    <property type="match status" value="1"/>
</dbReference>
<protein>
    <submittedName>
        <fullName evidence="5">Xanthine dehydrogenase family protein molybdopterin-binding subunit</fullName>
    </submittedName>
</protein>
<reference evidence="6" key="1">
    <citation type="submission" date="2023-07" db="EMBL/GenBank/DDBJ databases">
        <title>Conexibacter stalactiti sp. nov., isolated from stalactites in a lava cave and emended description of the genus Conexibacter.</title>
        <authorList>
            <person name="Lee S.D."/>
        </authorList>
    </citation>
    <scope>NUCLEOTIDE SEQUENCE [LARGE SCALE GENOMIC DNA]</scope>
    <source>
        <strain evidence="6">KCTC 39840</strain>
    </source>
</reference>
<dbReference type="Pfam" id="PF02738">
    <property type="entry name" value="MoCoBD_1"/>
    <property type="match status" value="1"/>
</dbReference>
<dbReference type="InterPro" id="IPR046867">
    <property type="entry name" value="AldOxase/xan_DH_MoCoBD2"/>
</dbReference>
<dbReference type="SUPFAM" id="SSF54665">
    <property type="entry name" value="CO dehydrogenase molybdoprotein N-domain-like"/>
    <property type="match status" value="1"/>
</dbReference>
<keyword evidence="6" id="KW-1185">Reference proteome</keyword>
<evidence type="ECO:0000313" key="5">
    <source>
        <dbReference type="EMBL" id="MDW5596592.1"/>
    </source>
</evidence>
<dbReference type="InterPro" id="IPR036856">
    <property type="entry name" value="Ald_Oxase/Xan_DH_a/b_sf"/>
</dbReference>
<evidence type="ECO:0000313" key="6">
    <source>
        <dbReference type="Proteomes" id="UP001284601"/>
    </source>
</evidence>
<feature type="region of interest" description="Disordered" evidence="3">
    <location>
        <begin position="452"/>
        <end position="488"/>
    </location>
</feature>
<reference evidence="5 6" key="2">
    <citation type="submission" date="2023-10" db="EMBL/GenBank/DDBJ databases">
        <authorList>
            <person name="Han X.F."/>
        </authorList>
    </citation>
    <scope>NUCLEOTIDE SEQUENCE [LARGE SCALE GENOMIC DNA]</scope>
    <source>
        <strain evidence="5 6">KCTC 39840</strain>
    </source>
</reference>
<dbReference type="Gene3D" id="3.90.1170.50">
    <property type="entry name" value="Aldehyde oxidase/xanthine dehydrogenase, a/b hammerhead"/>
    <property type="match status" value="1"/>
</dbReference>
<dbReference type="RefSeq" id="WP_318599028.1">
    <property type="nucleotide sequence ID" value="NZ_JAWSTH010000060.1"/>
</dbReference>
<keyword evidence="1" id="KW-0500">Molybdenum</keyword>
<name>A0ABU4HTE5_9ACTN</name>
<dbReference type="PANTHER" id="PTHR11908:SF132">
    <property type="entry name" value="ALDEHYDE OXIDASE 1-RELATED"/>
    <property type="match status" value="1"/>
</dbReference>
<sequence>MSRPLGAARPRREDDRLVRGLARHVADLVRPRQLEAVFVRSPHPAARIGGIDAAAALALPGVAAVLTADDLPHTPLLDSVRIDGLLKTPQPALAGGLVAVAAGGAAAGGAAAGEGLAAGVVRFVGEPVALVLASTRAAAEDAAELVAVDWQPTPFVLEPGAARAPGAPLVHEHVPGNLLFAQAKSYGDPDGAFAAADLVIEQPLIGNRYLAAPLEGRGCLAEPAGDGLTVWASTMGPHLLRRRLAQTTGIAEQLLRVIAPDVGGAFGLKIPAAPEEIAVALAARAVGRPVRWVEGRREQLVAAPHAKDQRIALSLAVSGSGELLGVRATLTGNAGAYSFNSASALIEPYLGAGLLPGPYRIEHVGAEIFSVLTHTSPMSPYRGVGWTQPHTARELALDRAARALGIDPAELRRRNLVTSFPHRSATGMEYDSGSYVESLESAVGLVDASDAPHFAQGEPRSAQDAPASARDAPHFAQAAPRLDPPAPGIRRGVGVTSYVEPAGWGSDGALQSEWSFASHDSVRLQVDPTGGVVAAIGTPSQGQGHATTLAQVVADELGVRVEDVALIADDTNATPVSTAGTRASRVATVIGGALALAARRLRARLLEVAAAVLEAEAAGRGDAPAPGDAGPRGGALSLIDGLVHGGARELTLRELAEAAHFDPALRARLPEPDLLVTQFHDPPATYSNGAIAAVVDVDLGTGGVTVRQLAVVEDCGTVLNPTVVDGQAAGAVVQGLGGALLEDVDYGADGRPRGDSFGSYLLPRITDVPELAIAHHSSPSPLTVNGVKGMGESGAIAAPAAIACAVAAALAADGFTVDRLPLTPARVVEGLTRAAAPANAAAAPASAARAAAAPPPPEPLQ</sequence>
<evidence type="ECO:0000256" key="1">
    <source>
        <dbReference type="ARBA" id="ARBA00022505"/>
    </source>
</evidence>
<evidence type="ECO:0000256" key="2">
    <source>
        <dbReference type="ARBA" id="ARBA00023002"/>
    </source>
</evidence>
<evidence type="ECO:0000259" key="4">
    <source>
        <dbReference type="SMART" id="SM01008"/>
    </source>
</evidence>
<dbReference type="SUPFAM" id="SSF56003">
    <property type="entry name" value="Molybdenum cofactor-binding domain"/>
    <property type="match status" value="1"/>
</dbReference>
<dbReference type="InterPro" id="IPR000674">
    <property type="entry name" value="Ald_Oxase/Xan_DH_a/b"/>
</dbReference>
<dbReference type="EMBL" id="JAWSTH010000060">
    <property type="protein sequence ID" value="MDW5596592.1"/>
    <property type="molecule type" value="Genomic_DNA"/>
</dbReference>
<organism evidence="5 6">
    <name type="scientific">Conexibacter stalactiti</name>
    <dbReference type="NCBI Taxonomy" id="1940611"/>
    <lineage>
        <taxon>Bacteria</taxon>
        <taxon>Bacillati</taxon>
        <taxon>Actinomycetota</taxon>
        <taxon>Thermoleophilia</taxon>
        <taxon>Solirubrobacterales</taxon>
        <taxon>Conexibacteraceae</taxon>
        <taxon>Conexibacter</taxon>
    </lineage>
</organism>
<gene>
    <name evidence="5" type="ORF">R7226_19755</name>
</gene>
<dbReference type="Pfam" id="PF01315">
    <property type="entry name" value="Ald_Xan_dh_C"/>
    <property type="match status" value="2"/>
</dbReference>
<dbReference type="Pfam" id="PF20256">
    <property type="entry name" value="MoCoBD_2"/>
    <property type="match status" value="1"/>
</dbReference>
<comment type="caution">
    <text evidence="5">The sequence shown here is derived from an EMBL/GenBank/DDBJ whole genome shotgun (WGS) entry which is preliminary data.</text>
</comment>
<accession>A0ABU4HTE5</accession>
<dbReference type="InterPro" id="IPR016208">
    <property type="entry name" value="Ald_Oxase/xanthine_DH-like"/>
</dbReference>
<feature type="domain" description="Aldehyde oxidase/xanthine dehydrogenase a/b hammerhead" evidence="4">
    <location>
        <begin position="19"/>
        <end position="154"/>
    </location>
</feature>
<dbReference type="InterPro" id="IPR008274">
    <property type="entry name" value="AldOxase/xan_DH_MoCoBD1"/>
</dbReference>
<proteinExistence type="predicted"/>
<keyword evidence="2" id="KW-0560">Oxidoreductase</keyword>
<dbReference type="Proteomes" id="UP001284601">
    <property type="component" value="Unassembled WGS sequence"/>
</dbReference>
<evidence type="ECO:0000256" key="3">
    <source>
        <dbReference type="SAM" id="MobiDB-lite"/>
    </source>
</evidence>
<dbReference type="Gene3D" id="3.30.365.10">
    <property type="entry name" value="Aldehyde oxidase/xanthine dehydrogenase, molybdopterin binding domain"/>
    <property type="match status" value="4"/>
</dbReference>
<dbReference type="InterPro" id="IPR037165">
    <property type="entry name" value="AldOxase/xan_DH_Mopterin-bd_sf"/>
</dbReference>